<reference evidence="1" key="1">
    <citation type="submission" date="2014-12" db="EMBL/GenBank/DDBJ databases">
        <title>Insight into the proteome of Arion vulgaris.</title>
        <authorList>
            <person name="Aradska J."/>
            <person name="Bulat T."/>
            <person name="Smidak R."/>
            <person name="Sarate P."/>
            <person name="Gangsoo J."/>
            <person name="Sialana F."/>
            <person name="Bilban M."/>
            <person name="Lubec G."/>
        </authorList>
    </citation>
    <scope>NUCLEOTIDE SEQUENCE</scope>
    <source>
        <tissue evidence="1">Skin</tissue>
    </source>
</reference>
<protein>
    <submittedName>
        <fullName evidence="1">Uncharacterized protein</fullName>
    </submittedName>
</protein>
<proteinExistence type="predicted"/>
<sequence>FVHSEADRADKCHVKLLIIDLEMSTLQHITYIKYRNSTETLPDPSVNQSIK</sequence>
<gene>
    <name evidence="1" type="primary">ORF220366</name>
</gene>
<name>A0A0B7C3S5_9EUPU</name>
<accession>A0A0B7C3S5</accession>
<dbReference type="EMBL" id="HACG01052219">
    <property type="protein sequence ID" value="CEK99090.1"/>
    <property type="molecule type" value="Transcribed_RNA"/>
</dbReference>
<evidence type="ECO:0000313" key="1">
    <source>
        <dbReference type="EMBL" id="CEK99090.1"/>
    </source>
</evidence>
<feature type="non-terminal residue" evidence="1">
    <location>
        <position position="1"/>
    </location>
</feature>
<organism evidence="1">
    <name type="scientific">Arion vulgaris</name>
    <dbReference type="NCBI Taxonomy" id="1028688"/>
    <lineage>
        <taxon>Eukaryota</taxon>
        <taxon>Metazoa</taxon>
        <taxon>Spiralia</taxon>
        <taxon>Lophotrochozoa</taxon>
        <taxon>Mollusca</taxon>
        <taxon>Gastropoda</taxon>
        <taxon>Heterobranchia</taxon>
        <taxon>Euthyneura</taxon>
        <taxon>Panpulmonata</taxon>
        <taxon>Eupulmonata</taxon>
        <taxon>Stylommatophora</taxon>
        <taxon>Helicina</taxon>
        <taxon>Arionoidea</taxon>
        <taxon>Arionidae</taxon>
        <taxon>Arion</taxon>
    </lineage>
</organism>
<dbReference type="AlphaFoldDB" id="A0A0B7C3S5"/>